<feature type="compositionally biased region" description="Basic and acidic residues" evidence="1">
    <location>
        <begin position="1"/>
        <end position="11"/>
    </location>
</feature>
<organism evidence="2 3">
    <name type="scientific">Rhodococcus rhodochrous J45</name>
    <dbReference type="NCBI Taxonomy" id="935266"/>
    <lineage>
        <taxon>Bacteria</taxon>
        <taxon>Bacillati</taxon>
        <taxon>Actinomycetota</taxon>
        <taxon>Actinomycetes</taxon>
        <taxon>Mycobacteriales</taxon>
        <taxon>Nocardiaceae</taxon>
        <taxon>Rhodococcus</taxon>
    </lineage>
</organism>
<proteinExistence type="predicted"/>
<feature type="region of interest" description="Disordered" evidence="1">
    <location>
        <begin position="1"/>
        <end position="67"/>
    </location>
</feature>
<dbReference type="EMBL" id="VLJT01000024">
    <property type="protein sequence ID" value="TWH16305.1"/>
    <property type="molecule type" value="Genomic_DNA"/>
</dbReference>
<sequence length="275" mass="29772">MNDGHPSREHPTYPSWPGCTGTGAFRSAELSGKSTGNRYTLRGRRTIRKDSGGTAREQGRVRHRCCTRPRAQPCRALCAASALPCRSNGPDGPPPRRSPPPGLPRRHQPGAQHPLSGSHASGKSAHSTTSTATTATTPTTTSPPLSTSSPEPAWRHDGPSSPADNAGTVRMLAVVQTDDDRLHPQRRPLHQHSDAEETHHQSGQHERISSAHRYRQDCGCAHCNTAVNAPRIRPRSVSHPVTGYVAQGGFDHEGDPWGDNSSVVILNVRRKRPRC</sequence>
<feature type="compositionally biased region" description="Basic and acidic residues" evidence="1">
    <location>
        <begin position="191"/>
        <end position="209"/>
    </location>
</feature>
<evidence type="ECO:0000313" key="3">
    <source>
        <dbReference type="Proteomes" id="UP000317573"/>
    </source>
</evidence>
<reference evidence="2 3" key="1">
    <citation type="submission" date="2019-07" db="EMBL/GenBank/DDBJ databases">
        <title>Genome sequencing of lignin-degrading bacterial isolates.</title>
        <authorList>
            <person name="Gladden J."/>
        </authorList>
    </citation>
    <scope>NUCLEOTIDE SEQUENCE [LARGE SCALE GENOMIC DNA]</scope>
    <source>
        <strain evidence="2 3">J45</strain>
    </source>
</reference>
<name>A0A562E2N6_RHORH</name>
<protein>
    <submittedName>
        <fullName evidence="2">Uncharacterized protein</fullName>
    </submittedName>
</protein>
<feature type="region of interest" description="Disordered" evidence="1">
    <location>
        <begin position="83"/>
        <end position="167"/>
    </location>
</feature>
<feature type="compositionally biased region" description="Low complexity" evidence="1">
    <location>
        <begin position="115"/>
        <end position="150"/>
    </location>
</feature>
<comment type="caution">
    <text evidence="2">The sequence shown here is derived from an EMBL/GenBank/DDBJ whole genome shotgun (WGS) entry which is preliminary data.</text>
</comment>
<gene>
    <name evidence="2" type="ORF">L618_002600000330</name>
</gene>
<accession>A0A562E2N6</accession>
<feature type="region of interest" description="Disordered" evidence="1">
    <location>
        <begin position="184"/>
        <end position="210"/>
    </location>
</feature>
<dbReference type="AlphaFoldDB" id="A0A562E2N6"/>
<feature type="compositionally biased region" description="Pro residues" evidence="1">
    <location>
        <begin position="91"/>
        <end position="103"/>
    </location>
</feature>
<dbReference type="Proteomes" id="UP000317573">
    <property type="component" value="Unassembled WGS sequence"/>
</dbReference>
<evidence type="ECO:0000313" key="2">
    <source>
        <dbReference type="EMBL" id="TWH16305.1"/>
    </source>
</evidence>
<evidence type="ECO:0000256" key="1">
    <source>
        <dbReference type="SAM" id="MobiDB-lite"/>
    </source>
</evidence>